<accession>A0A832ZIK7</accession>
<proteinExistence type="predicted"/>
<dbReference type="AlphaFoldDB" id="A0A832ZIK7"/>
<dbReference type="Proteomes" id="UP000653692">
    <property type="component" value="Unassembled WGS sequence"/>
</dbReference>
<reference evidence="1" key="1">
    <citation type="journal article" date="2020" name="ISME J.">
        <title>Gammaproteobacteria mediating utilization of methyl-, sulfur- and petroleum organic compounds in deep ocean hydrothermal plumes.</title>
        <authorList>
            <person name="Zhou Z."/>
            <person name="Liu Y."/>
            <person name="Pan J."/>
            <person name="Cron B.R."/>
            <person name="Toner B.M."/>
            <person name="Anantharaman K."/>
            <person name="Breier J.A."/>
            <person name="Dick G.J."/>
            <person name="Li M."/>
        </authorList>
    </citation>
    <scope>NUCLEOTIDE SEQUENCE</scope>
    <source>
        <strain evidence="1">SZUA-1476</strain>
    </source>
</reference>
<evidence type="ECO:0000313" key="1">
    <source>
        <dbReference type="EMBL" id="HIP89616.1"/>
    </source>
</evidence>
<dbReference type="EMBL" id="DQUR01000229">
    <property type="protein sequence ID" value="HIP89616.1"/>
    <property type="molecule type" value="Genomic_DNA"/>
</dbReference>
<gene>
    <name evidence="1" type="ORF">EYH24_06800</name>
</gene>
<comment type="caution">
    <text evidence="1">The sequence shown here is derived from an EMBL/GenBank/DDBJ whole genome shotgun (WGS) entry which is preliminary data.</text>
</comment>
<sequence length="100" mass="11389">MKKLLGISLLLSGILYLMFLLTLYPMHVSRYGSHEQMILNKNNGFTDALYLKGDISLKLTSDVPFLLKIDGKEIGKFTTYSCRLEGEHLIEVKNALYMQS</sequence>
<protein>
    <submittedName>
        <fullName evidence="1">Uncharacterized protein</fullName>
    </submittedName>
</protein>
<name>A0A832ZIK7_9EURY</name>
<evidence type="ECO:0000313" key="2">
    <source>
        <dbReference type="Proteomes" id="UP000653692"/>
    </source>
</evidence>
<organism evidence="1 2">
    <name type="scientific">Thermococcus paralvinellae</name>
    <dbReference type="NCBI Taxonomy" id="582419"/>
    <lineage>
        <taxon>Archaea</taxon>
        <taxon>Methanobacteriati</taxon>
        <taxon>Methanobacteriota</taxon>
        <taxon>Thermococci</taxon>
        <taxon>Thermococcales</taxon>
        <taxon>Thermococcaceae</taxon>
        <taxon>Thermococcus</taxon>
    </lineage>
</organism>